<evidence type="ECO:0000313" key="3">
    <source>
        <dbReference type="Proteomes" id="UP000195570"/>
    </source>
</evidence>
<sequence>MAATITEKMITSLAAALLFVAKHGCSATETSINAVTGVCEEIGYLTTIQKHLHGRITAAEGSVKTHNQDCKMFNVSMLQSSRSESNAVYLTLAAEKTMRLRKAETLLRDTATELQHPLATLAARIRQIKAAKFTNSAAAY</sequence>
<keyword evidence="3" id="KW-1185">Reference proteome</keyword>
<dbReference type="Proteomes" id="UP000195570">
    <property type="component" value="Unassembled WGS sequence"/>
</dbReference>
<reference evidence="2" key="1">
    <citation type="submission" date="2016-09" db="EMBL/GenBank/DDBJ databases">
        <authorList>
            <person name="Hebert L."/>
            <person name="Moumen B."/>
        </authorList>
    </citation>
    <scope>NUCLEOTIDE SEQUENCE [LARGE SCALE GENOMIC DNA]</scope>
    <source>
        <strain evidence="2">OVI</strain>
    </source>
</reference>
<dbReference type="RefSeq" id="XP_067081373.1">
    <property type="nucleotide sequence ID" value="XM_067225272.1"/>
</dbReference>
<gene>
    <name evidence="2" type="ORF">TEOVI_000216200</name>
</gene>
<dbReference type="AlphaFoldDB" id="A0A1G4IE19"/>
<protein>
    <recommendedName>
        <fullName evidence="4">Trypanosome variant surface glycoprotein (A-type)</fullName>
    </recommendedName>
</protein>
<name>A0A1G4IE19_TRYEQ</name>
<evidence type="ECO:0000313" key="2">
    <source>
        <dbReference type="EMBL" id="SCU70588.1"/>
    </source>
</evidence>
<feature type="chain" id="PRO_5009235583" description="Trypanosome variant surface glycoprotein (A-type)" evidence="1">
    <location>
        <begin position="28"/>
        <end position="140"/>
    </location>
</feature>
<evidence type="ECO:0008006" key="4">
    <source>
        <dbReference type="Google" id="ProtNLM"/>
    </source>
</evidence>
<accession>A0A1G4IE19</accession>
<comment type="caution">
    <text evidence="2">The sequence shown here is derived from an EMBL/GenBank/DDBJ whole genome shotgun (WGS) entry which is preliminary data.</text>
</comment>
<dbReference type="VEuPathDB" id="TriTrypDB:TEOVI_000216200"/>
<proteinExistence type="predicted"/>
<feature type="signal peptide" evidence="1">
    <location>
        <begin position="1"/>
        <end position="27"/>
    </location>
</feature>
<dbReference type="EMBL" id="CZPT02001490">
    <property type="protein sequence ID" value="SCU70588.1"/>
    <property type="molecule type" value="Genomic_DNA"/>
</dbReference>
<keyword evidence="1" id="KW-0732">Signal</keyword>
<organism evidence="2 3">
    <name type="scientific">Trypanosoma equiperdum</name>
    <dbReference type="NCBI Taxonomy" id="5694"/>
    <lineage>
        <taxon>Eukaryota</taxon>
        <taxon>Discoba</taxon>
        <taxon>Euglenozoa</taxon>
        <taxon>Kinetoplastea</taxon>
        <taxon>Metakinetoplastina</taxon>
        <taxon>Trypanosomatida</taxon>
        <taxon>Trypanosomatidae</taxon>
        <taxon>Trypanosoma</taxon>
    </lineage>
</organism>
<dbReference type="GeneID" id="92376102"/>
<evidence type="ECO:0000256" key="1">
    <source>
        <dbReference type="SAM" id="SignalP"/>
    </source>
</evidence>